<evidence type="ECO:0000313" key="2">
    <source>
        <dbReference type="EMBL" id="AKJ02944.1"/>
    </source>
</evidence>
<dbReference type="InterPro" id="IPR050426">
    <property type="entry name" value="Glycosyltransferase_28"/>
</dbReference>
<dbReference type="KEGG" id="age:AA314_04570"/>
<dbReference type="CDD" id="cd03784">
    <property type="entry name" value="GT1_Gtf-like"/>
    <property type="match status" value="1"/>
</dbReference>
<name>A0AAC8Q8S0_9BACT</name>
<dbReference type="GO" id="GO:0008194">
    <property type="term" value="F:UDP-glycosyltransferase activity"/>
    <property type="evidence" value="ECO:0007669"/>
    <property type="project" value="InterPro"/>
</dbReference>
<dbReference type="PANTHER" id="PTHR48050:SF13">
    <property type="entry name" value="STEROL 3-BETA-GLUCOSYLTRANSFERASE UGT80A2"/>
    <property type="match status" value="1"/>
</dbReference>
<proteinExistence type="predicted"/>
<reference evidence="2 3" key="1">
    <citation type="submission" date="2015-05" db="EMBL/GenBank/DDBJ databases">
        <title>Genome assembly of Archangium gephyra DSM 2261.</title>
        <authorList>
            <person name="Sharma G."/>
            <person name="Subramanian S."/>
        </authorList>
    </citation>
    <scope>NUCLEOTIDE SEQUENCE [LARGE SCALE GENOMIC DNA]</scope>
    <source>
        <strain evidence="2 3">DSM 2261</strain>
    </source>
</reference>
<gene>
    <name evidence="2" type="ORF">AA314_04570</name>
</gene>
<dbReference type="InterPro" id="IPR002213">
    <property type="entry name" value="UDP_glucos_trans"/>
</dbReference>
<dbReference type="Pfam" id="PF06722">
    <property type="entry name" value="EryCIII-like_C"/>
    <property type="match status" value="1"/>
</dbReference>
<evidence type="ECO:0000259" key="1">
    <source>
        <dbReference type="Pfam" id="PF06722"/>
    </source>
</evidence>
<dbReference type="GO" id="GO:0017000">
    <property type="term" value="P:antibiotic biosynthetic process"/>
    <property type="evidence" value="ECO:0007669"/>
    <property type="project" value="UniProtKB-ARBA"/>
</dbReference>
<dbReference type="Gene3D" id="3.40.50.2000">
    <property type="entry name" value="Glycogen Phosphorylase B"/>
    <property type="match status" value="2"/>
</dbReference>
<sequence length="477" mass="51092">MRQDVAPMSDIAFLCHPTVGHLNTLLSTALRMKDDGHRTRFFIPGGPSLGFRLRPDILNNVVDVPAMVDRAGLPLERLRPALGVIFHAIRLARSSGYEESRIALKLFTAGVEATTRDILRRLERQPADVLVADFAFYPALLAAEKLGVPFVAVYHSGLPFRGPGIPPWGSGLPIGTPDGPELRSAEAAEAELLAELAKRVGKARRAFGLGPGPEDVLRSPASPWLNLVVSHEAIEAPRTGLGPSTFYVGPCFSTRRGSDTEGFPFDKLRADAFKVYVSLGTVFNDKPEVFRTILRGLDVPGVQVVVSGGAAYPALASGPLPSNVLLFRRVPQVDLLPKVDLVIGHGGNNTTNETLAAGKPLLVVPVGGEQHDNARRVEHLGAGLFLPMRSLSEDGVRRAVTRLREEPGFRARAEALRQHLADTEGTGTASALIALLAKRRAPVRLPEGAPRTLTREGLESLLASLENTPAGASSRSA</sequence>
<dbReference type="PANTHER" id="PTHR48050">
    <property type="entry name" value="STEROL 3-BETA-GLUCOSYLTRANSFERASE"/>
    <property type="match status" value="1"/>
</dbReference>
<accession>A0AAC8Q8S0</accession>
<evidence type="ECO:0000313" key="3">
    <source>
        <dbReference type="Proteomes" id="UP000035579"/>
    </source>
</evidence>
<feature type="domain" description="Erythromycin biosynthesis protein CIII-like C-terminal" evidence="1">
    <location>
        <begin position="319"/>
        <end position="430"/>
    </location>
</feature>
<protein>
    <submittedName>
        <fullName evidence="2">Glycosyltransferase</fullName>
    </submittedName>
</protein>
<dbReference type="InterPro" id="IPR010610">
    <property type="entry name" value="EryCIII-like_C"/>
</dbReference>
<dbReference type="AlphaFoldDB" id="A0AAC8Q8S0"/>
<dbReference type="GO" id="GO:0016758">
    <property type="term" value="F:hexosyltransferase activity"/>
    <property type="evidence" value="ECO:0007669"/>
    <property type="project" value="UniProtKB-ARBA"/>
</dbReference>
<dbReference type="SUPFAM" id="SSF53756">
    <property type="entry name" value="UDP-Glycosyltransferase/glycogen phosphorylase"/>
    <property type="match status" value="1"/>
</dbReference>
<dbReference type="EMBL" id="CP011509">
    <property type="protein sequence ID" value="AKJ02944.1"/>
    <property type="molecule type" value="Genomic_DNA"/>
</dbReference>
<dbReference type="Proteomes" id="UP000035579">
    <property type="component" value="Chromosome"/>
</dbReference>
<organism evidence="2 3">
    <name type="scientific">Archangium gephyra</name>
    <dbReference type="NCBI Taxonomy" id="48"/>
    <lineage>
        <taxon>Bacteria</taxon>
        <taxon>Pseudomonadati</taxon>
        <taxon>Myxococcota</taxon>
        <taxon>Myxococcia</taxon>
        <taxon>Myxococcales</taxon>
        <taxon>Cystobacterineae</taxon>
        <taxon>Archangiaceae</taxon>
        <taxon>Archangium</taxon>
    </lineage>
</organism>